<dbReference type="EMBL" id="JAVJAF010000001">
    <property type="protein sequence ID" value="MDR6235325.1"/>
    <property type="molecule type" value="Genomic_DNA"/>
</dbReference>
<dbReference type="Proteomes" id="UP001268036">
    <property type="component" value="Unassembled WGS sequence"/>
</dbReference>
<evidence type="ECO:0000313" key="2">
    <source>
        <dbReference type="Proteomes" id="UP001268036"/>
    </source>
</evidence>
<dbReference type="AlphaFoldDB" id="A0AAJ2BLU4"/>
<protein>
    <submittedName>
        <fullName evidence="1">Uncharacterized protein</fullName>
    </submittedName>
</protein>
<name>A0AAJ2BLU4_9PSED</name>
<evidence type="ECO:0000313" key="1">
    <source>
        <dbReference type="EMBL" id="MDR6235325.1"/>
    </source>
</evidence>
<proteinExistence type="predicted"/>
<sequence length="87" mass="9271">MKRSHALNPSPRCIRVAAHKAMALAALHANSSLSTRLARYNHHMQRARALEASAALDTAPSTAFPARPALPTPVAPVATAFLEVRHG</sequence>
<dbReference type="RefSeq" id="WP_309762191.1">
    <property type="nucleotide sequence ID" value="NZ_JAVJAF010000001.1"/>
</dbReference>
<reference evidence="1" key="1">
    <citation type="submission" date="2023-08" db="EMBL/GenBank/DDBJ databases">
        <title>Functional and genomic diversity of the sorghum phyllosphere microbiome.</title>
        <authorList>
            <person name="Shade A."/>
        </authorList>
    </citation>
    <scope>NUCLEOTIDE SEQUENCE</scope>
    <source>
        <strain evidence="1">SORGH_AS_0201</strain>
    </source>
</reference>
<comment type="caution">
    <text evidence="1">The sequence shown here is derived from an EMBL/GenBank/DDBJ whole genome shotgun (WGS) entry which is preliminary data.</text>
</comment>
<gene>
    <name evidence="1" type="ORF">QE440_003066</name>
</gene>
<accession>A0AAJ2BLU4</accession>
<organism evidence="1 2">
    <name type="scientific">Pseudomonas oryzihabitans</name>
    <dbReference type="NCBI Taxonomy" id="47885"/>
    <lineage>
        <taxon>Bacteria</taxon>
        <taxon>Pseudomonadati</taxon>
        <taxon>Pseudomonadota</taxon>
        <taxon>Gammaproteobacteria</taxon>
        <taxon>Pseudomonadales</taxon>
        <taxon>Pseudomonadaceae</taxon>
        <taxon>Pseudomonas</taxon>
    </lineage>
</organism>